<keyword evidence="5" id="KW-1185">Reference proteome</keyword>
<protein>
    <submittedName>
        <fullName evidence="4">Uncharacterized protein</fullName>
    </submittedName>
</protein>
<name>T1H303_MEGSC</name>
<feature type="signal peptide" evidence="3">
    <location>
        <begin position="1"/>
        <end position="22"/>
    </location>
</feature>
<feature type="coiled-coil region" evidence="1">
    <location>
        <begin position="35"/>
        <end position="62"/>
    </location>
</feature>
<reference evidence="5" key="1">
    <citation type="submission" date="2013-02" db="EMBL/GenBank/DDBJ databases">
        <authorList>
            <person name="Hughes D."/>
        </authorList>
    </citation>
    <scope>NUCLEOTIDE SEQUENCE</scope>
    <source>
        <strain>Durham</strain>
        <strain evidence="5">NC isolate 2 -- Noor lab</strain>
    </source>
</reference>
<sequence>MNFLMLHEFDVMLTMVMTSSSATPINISVVDDAETDKIADKIADAEEVLKSLAEESNTSKNSSMIIPFNEIIRNMYNSPEDSISIENSASSPNSVIMETIDVSDDMNTLLNSTKETIPNYTNLDTQPTKSETFTMDASFLYEDVQSQCIHRPCQITPLLPHKAGPGRKKKTNGNIQQHPMSPSISVVSSSSPAQTVQLKEIQEIFSNTQIPIPQFMI</sequence>
<keyword evidence="1" id="KW-0175">Coiled coil</keyword>
<evidence type="ECO:0000256" key="3">
    <source>
        <dbReference type="SAM" id="SignalP"/>
    </source>
</evidence>
<dbReference type="EMBL" id="CAQQ02146796">
    <property type="status" value="NOT_ANNOTATED_CDS"/>
    <property type="molecule type" value="Genomic_DNA"/>
</dbReference>
<dbReference type="EMBL" id="CAQQ02146800">
    <property type="status" value="NOT_ANNOTATED_CDS"/>
    <property type="molecule type" value="Genomic_DNA"/>
</dbReference>
<dbReference type="HOGENOM" id="CLU_1273522_0_0_1"/>
<evidence type="ECO:0000313" key="5">
    <source>
        <dbReference type="Proteomes" id="UP000015102"/>
    </source>
</evidence>
<keyword evidence="3" id="KW-0732">Signal</keyword>
<dbReference type="EMBL" id="CAQQ02146798">
    <property type="status" value="NOT_ANNOTATED_CDS"/>
    <property type="molecule type" value="Genomic_DNA"/>
</dbReference>
<feature type="chain" id="PRO_5004577334" evidence="3">
    <location>
        <begin position="23"/>
        <end position="217"/>
    </location>
</feature>
<accession>T1H303</accession>
<organism evidence="4 5">
    <name type="scientific">Megaselia scalaris</name>
    <name type="common">Humpbacked fly</name>
    <name type="synonym">Phora scalaris</name>
    <dbReference type="NCBI Taxonomy" id="36166"/>
    <lineage>
        <taxon>Eukaryota</taxon>
        <taxon>Metazoa</taxon>
        <taxon>Ecdysozoa</taxon>
        <taxon>Arthropoda</taxon>
        <taxon>Hexapoda</taxon>
        <taxon>Insecta</taxon>
        <taxon>Pterygota</taxon>
        <taxon>Neoptera</taxon>
        <taxon>Endopterygota</taxon>
        <taxon>Diptera</taxon>
        <taxon>Brachycera</taxon>
        <taxon>Muscomorpha</taxon>
        <taxon>Platypezoidea</taxon>
        <taxon>Phoridae</taxon>
        <taxon>Megaseliini</taxon>
        <taxon>Megaselia</taxon>
    </lineage>
</organism>
<reference evidence="4" key="2">
    <citation type="submission" date="2015-06" db="UniProtKB">
        <authorList>
            <consortium name="EnsemblMetazoa"/>
        </authorList>
    </citation>
    <scope>IDENTIFICATION</scope>
</reference>
<evidence type="ECO:0000256" key="2">
    <source>
        <dbReference type="SAM" id="MobiDB-lite"/>
    </source>
</evidence>
<dbReference type="AlphaFoldDB" id="T1H303"/>
<evidence type="ECO:0000313" key="4">
    <source>
        <dbReference type="EnsemblMetazoa" id="MESCA010612-PA"/>
    </source>
</evidence>
<dbReference type="EnsemblMetazoa" id="MESCA010612-RA">
    <property type="protein sequence ID" value="MESCA010612-PA"/>
    <property type="gene ID" value="MESCA010612"/>
</dbReference>
<dbReference type="Proteomes" id="UP000015102">
    <property type="component" value="Unassembled WGS sequence"/>
</dbReference>
<evidence type="ECO:0000256" key="1">
    <source>
        <dbReference type="SAM" id="Coils"/>
    </source>
</evidence>
<feature type="region of interest" description="Disordered" evidence="2">
    <location>
        <begin position="162"/>
        <end position="188"/>
    </location>
</feature>
<dbReference type="EMBL" id="CAQQ02146799">
    <property type="status" value="NOT_ANNOTATED_CDS"/>
    <property type="molecule type" value="Genomic_DNA"/>
</dbReference>
<proteinExistence type="predicted"/>
<dbReference type="EMBL" id="CAQQ02146797">
    <property type="status" value="NOT_ANNOTATED_CDS"/>
    <property type="molecule type" value="Genomic_DNA"/>
</dbReference>